<proteinExistence type="predicted"/>
<evidence type="ECO:0000313" key="3">
    <source>
        <dbReference type="Proteomes" id="UP000700706"/>
    </source>
</evidence>
<sequence>MIQHALRFLPLAALTLAGPILAGCASDRVVVSDIGIRYSRVEFSAAADGRDLRTVVQGNPFGTPGFDQAVLGIMNNTYVGPKTNFTSTPGPTAKRDYFVSLVFNPAPDVVPQVLCSGKPIPTAAPNPGEIRARAAFCITGGEATAVIGYVNDVTGPDDPNFVSMIKHMMLSMFPY</sequence>
<evidence type="ECO:0000313" key="2">
    <source>
        <dbReference type="EMBL" id="MBW8723637.1"/>
    </source>
</evidence>
<dbReference type="Proteomes" id="UP000700706">
    <property type="component" value="Unassembled WGS sequence"/>
</dbReference>
<protein>
    <submittedName>
        <fullName evidence="2">Uncharacterized protein</fullName>
    </submittedName>
</protein>
<keyword evidence="1" id="KW-0732">Signal</keyword>
<feature type="chain" id="PRO_5037346830" evidence="1">
    <location>
        <begin position="23"/>
        <end position="175"/>
    </location>
</feature>
<organism evidence="2 3">
    <name type="scientific">Inquilinus limosus</name>
    <dbReference type="NCBI Taxonomy" id="171674"/>
    <lineage>
        <taxon>Bacteria</taxon>
        <taxon>Pseudomonadati</taxon>
        <taxon>Pseudomonadota</taxon>
        <taxon>Alphaproteobacteria</taxon>
        <taxon>Rhodospirillales</taxon>
        <taxon>Rhodospirillaceae</taxon>
        <taxon>Inquilinus</taxon>
    </lineage>
</organism>
<comment type="caution">
    <text evidence="2">The sequence shown here is derived from an EMBL/GenBank/DDBJ whole genome shotgun (WGS) entry which is preliminary data.</text>
</comment>
<feature type="signal peptide" evidence="1">
    <location>
        <begin position="1"/>
        <end position="22"/>
    </location>
</feature>
<dbReference type="AlphaFoldDB" id="A0A952KC52"/>
<dbReference type="PROSITE" id="PS51257">
    <property type="entry name" value="PROKAR_LIPOPROTEIN"/>
    <property type="match status" value="1"/>
</dbReference>
<name>A0A952KC52_9PROT</name>
<reference evidence="2" key="1">
    <citation type="submission" date="2020-06" db="EMBL/GenBank/DDBJ databases">
        <title>Stable isotope informed genome-resolved metagenomics uncovers potential trophic interactions in rhizosphere soil.</title>
        <authorList>
            <person name="Starr E.P."/>
            <person name="Shi S."/>
            <person name="Blazewicz S.J."/>
            <person name="Koch B.J."/>
            <person name="Probst A.J."/>
            <person name="Hungate B.A."/>
            <person name="Pett-Ridge J."/>
            <person name="Firestone M.K."/>
            <person name="Banfield J.F."/>
        </authorList>
    </citation>
    <scope>NUCLEOTIDE SEQUENCE</scope>
    <source>
        <strain evidence="2">YM_69_17</strain>
    </source>
</reference>
<evidence type="ECO:0000256" key="1">
    <source>
        <dbReference type="SAM" id="SignalP"/>
    </source>
</evidence>
<accession>A0A952KC52</accession>
<dbReference type="EMBL" id="JAEKLZ010000022">
    <property type="protein sequence ID" value="MBW8723637.1"/>
    <property type="molecule type" value="Genomic_DNA"/>
</dbReference>
<gene>
    <name evidence="2" type="ORF">JF625_00560</name>
</gene>